<reference evidence="1" key="1">
    <citation type="submission" date="2017-09" db="EMBL/GenBank/DDBJ databases">
        <title>FDA dAtabase for Regulatory Grade micrObial Sequences (FDA-ARGOS): Supporting development and validation of Infectious Disease Dx tests.</title>
        <authorList>
            <person name="Minogue T."/>
            <person name="Wolcott M."/>
            <person name="Wasieloski L."/>
            <person name="Aguilar W."/>
            <person name="Moore D."/>
            <person name="Tallon L.J."/>
            <person name="Sadzewicz L."/>
            <person name="Ott S."/>
            <person name="Zhao X."/>
            <person name="Nagaraj S."/>
            <person name="Vavikolanu K."/>
            <person name="Aluvathingal J."/>
            <person name="Nadendla S."/>
            <person name="Sichtig H."/>
        </authorList>
    </citation>
    <scope>NUCLEOTIDE SEQUENCE</scope>
    <source>
        <strain evidence="1">FDAARGOS_387</strain>
    </source>
</reference>
<evidence type="ECO:0000313" key="1">
    <source>
        <dbReference type="EMBL" id="PHI30480.1"/>
    </source>
</evidence>
<dbReference type="OrthoDB" id="9905690at2"/>
<organism evidence="1 3">
    <name type="scientific">Budvicia aquatica</name>
    <dbReference type="NCBI Taxonomy" id="82979"/>
    <lineage>
        <taxon>Bacteria</taxon>
        <taxon>Pseudomonadati</taxon>
        <taxon>Pseudomonadota</taxon>
        <taxon>Gammaproteobacteria</taxon>
        <taxon>Enterobacterales</taxon>
        <taxon>Budviciaceae</taxon>
        <taxon>Budvicia</taxon>
    </lineage>
</organism>
<dbReference type="EMBL" id="PDDX01000001">
    <property type="protein sequence ID" value="PHI30480.1"/>
    <property type="molecule type" value="Genomic_DNA"/>
</dbReference>
<dbReference type="Proteomes" id="UP000373449">
    <property type="component" value="Unassembled WGS sequence"/>
</dbReference>
<accession>A0A2C6C2A3</accession>
<evidence type="ECO:0000313" key="3">
    <source>
        <dbReference type="Proteomes" id="UP000224974"/>
    </source>
</evidence>
<evidence type="ECO:0000313" key="4">
    <source>
        <dbReference type="Proteomes" id="UP000373449"/>
    </source>
</evidence>
<keyword evidence="3" id="KW-1185">Reference proteome</keyword>
<reference evidence="3" key="2">
    <citation type="submission" date="2017-09" db="EMBL/GenBank/DDBJ databases">
        <title>FDA dAtabase for Regulatory Grade micrObial Sequences (FDA-ARGOS): Supporting development and validation of Infectious Disease Dx tests.</title>
        <authorList>
            <person name="Minogue T."/>
            <person name="Wolcott M."/>
            <person name="Wasieloski L."/>
            <person name="Aguilar W."/>
            <person name="Moore D."/>
            <person name="Tallon L."/>
            <person name="Sadzewicz L."/>
            <person name="Ott S."/>
            <person name="Zhao X."/>
            <person name="Nagaraj S."/>
            <person name="Vavikolanu K."/>
            <person name="Aluvathingal J."/>
            <person name="Nadendla S."/>
            <person name="Sichtig H."/>
        </authorList>
    </citation>
    <scope>NUCLEOTIDE SEQUENCE [LARGE SCALE GENOMIC DNA]</scope>
    <source>
        <strain evidence="3">FDAARGOS_387</strain>
    </source>
</reference>
<reference evidence="2 4" key="3">
    <citation type="submission" date="2019-03" db="EMBL/GenBank/DDBJ databases">
        <authorList>
            <consortium name="Pathogen Informatics"/>
        </authorList>
    </citation>
    <scope>NUCLEOTIDE SEQUENCE [LARGE SCALE GENOMIC DNA]</scope>
    <source>
        <strain evidence="2 4">NCTC12282</strain>
    </source>
</reference>
<sequence>MKPSYILVHNDNMKLLGEAVYALIKREIPIDNNSIKMELQGMIAAIPADNIGKHKLITGVLKLLD</sequence>
<dbReference type="AlphaFoldDB" id="A0A2C6C2A3"/>
<protein>
    <submittedName>
        <fullName evidence="1">Uncharacterized protein</fullName>
    </submittedName>
</protein>
<gene>
    <name evidence="1" type="ORF">CRN84_14595</name>
    <name evidence="2" type="ORF">NCTC12282_04130</name>
</gene>
<dbReference type="RefSeq" id="WP_029092685.1">
    <property type="nucleotide sequence ID" value="NZ_BRLG01000001.1"/>
</dbReference>
<proteinExistence type="predicted"/>
<dbReference type="EMBL" id="CAADJA010000002">
    <property type="protein sequence ID" value="VFS49697.1"/>
    <property type="molecule type" value="Genomic_DNA"/>
</dbReference>
<dbReference type="Proteomes" id="UP000224974">
    <property type="component" value="Unassembled WGS sequence"/>
</dbReference>
<dbReference type="STRING" id="1111728.GCA_000427805_00025"/>
<name>A0A2C6C2A3_9GAMM</name>
<evidence type="ECO:0000313" key="2">
    <source>
        <dbReference type="EMBL" id="VFS49697.1"/>
    </source>
</evidence>